<proteinExistence type="predicted"/>
<keyword evidence="3" id="KW-1185">Reference proteome</keyword>
<evidence type="ECO:0000313" key="2">
    <source>
        <dbReference type="EMBL" id="MBC3888406.1"/>
    </source>
</evidence>
<dbReference type="Pfam" id="PF14512">
    <property type="entry name" value="TM1586_NiRdase"/>
    <property type="match status" value="1"/>
</dbReference>
<dbReference type="InterPro" id="IPR029478">
    <property type="entry name" value="TM1586_NiRdase"/>
</dbReference>
<sequence>MKMDFSIEETVKARQSVRTYQNCPLMAEDQDKISTYIAGLTNPFSIDVNFHLLENTSSANGEKLGTYGVIKGATNYVGVSVAPGELGLEALGYSFEQLVLYCTSLGLGTCWLGGTFDRSGFSAAMKLKTGDLFPVISPIGYPAGKKRMLEFVARWVAKSDHRREWNEIFYADDFAHPLTPTAAGDYAFPLEMLRLAPSAVNKQPWRIVKNQNAYHFYEVRPTKESKLGIDIQRTDVGIGACHFHLAAMERDFPGKFEKLADTGIQATDQVNYLFSWVMN</sequence>
<dbReference type="InterPro" id="IPR000415">
    <property type="entry name" value="Nitroreductase-like"/>
</dbReference>
<dbReference type="RefSeq" id="WP_148567873.1">
    <property type="nucleotide sequence ID" value="NZ_RXYA01000013.1"/>
</dbReference>
<dbReference type="OrthoDB" id="9814075at2"/>
<dbReference type="AlphaFoldDB" id="A0A923HU77"/>
<reference evidence="2" key="2">
    <citation type="submission" date="2020-10" db="EMBL/GenBank/DDBJ databases">
        <title>Comparative genomics of the Acetobacterium genus.</title>
        <authorList>
            <person name="Marshall C."/>
            <person name="May H."/>
            <person name="Norman S."/>
        </authorList>
    </citation>
    <scope>NUCLEOTIDE SEQUENCE</scope>
    <source>
        <strain evidence="2">DER-2019</strain>
    </source>
</reference>
<name>A0A923HU77_9FIRM</name>
<accession>A0A923HU77</accession>
<dbReference type="EMBL" id="WJBD01000009">
    <property type="protein sequence ID" value="MBC3888406.1"/>
    <property type="molecule type" value="Genomic_DNA"/>
</dbReference>
<evidence type="ECO:0000313" key="3">
    <source>
        <dbReference type="Proteomes" id="UP000616595"/>
    </source>
</evidence>
<dbReference type="Proteomes" id="UP000616595">
    <property type="component" value="Unassembled WGS sequence"/>
</dbReference>
<dbReference type="Gene3D" id="3.40.109.10">
    <property type="entry name" value="NADH Oxidase"/>
    <property type="match status" value="1"/>
</dbReference>
<organism evidence="2 3">
    <name type="scientific">Acetobacterium paludosum</name>
    <dbReference type="NCBI Taxonomy" id="52693"/>
    <lineage>
        <taxon>Bacteria</taxon>
        <taxon>Bacillati</taxon>
        <taxon>Bacillota</taxon>
        <taxon>Clostridia</taxon>
        <taxon>Eubacteriales</taxon>
        <taxon>Eubacteriaceae</taxon>
        <taxon>Acetobacterium</taxon>
    </lineage>
</organism>
<feature type="domain" description="Putative nitroreductase TM1586" evidence="1">
    <location>
        <begin position="7"/>
        <end position="247"/>
    </location>
</feature>
<dbReference type="SUPFAM" id="SSF55469">
    <property type="entry name" value="FMN-dependent nitroreductase-like"/>
    <property type="match status" value="1"/>
</dbReference>
<gene>
    <name evidence="2" type="ORF">GH810_08795</name>
</gene>
<dbReference type="GO" id="GO:0016491">
    <property type="term" value="F:oxidoreductase activity"/>
    <property type="evidence" value="ECO:0007669"/>
    <property type="project" value="InterPro"/>
</dbReference>
<reference evidence="2" key="1">
    <citation type="submission" date="2019-10" db="EMBL/GenBank/DDBJ databases">
        <authorList>
            <person name="Ross D.E."/>
            <person name="Gulliver D."/>
        </authorList>
    </citation>
    <scope>NUCLEOTIDE SEQUENCE</scope>
    <source>
        <strain evidence="2">DER-2019</strain>
    </source>
</reference>
<protein>
    <submittedName>
        <fullName evidence="2">Nitroreductase</fullName>
    </submittedName>
</protein>
<comment type="caution">
    <text evidence="2">The sequence shown here is derived from an EMBL/GenBank/DDBJ whole genome shotgun (WGS) entry which is preliminary data.</text>
</comment>
<dbReference type="Gene3D" id="3.40.109.30">
    <property type="entry name" value="putative nitroreductase (tm1586), domain 2"/>
    <property type="match status" value="1"/>
</dbReference>
<evidence type="ECO:0000259" key="1">
    <source>
        <dbReference type="Pfam" id="PF14512"/>
    </source>
</evidence>